<reference evidence="9" key="1">
    <citation type="submission" date="2021-01" db="EMBL/GenBank/DDBJ databases">
        <title>Whole genome shotgun sequence of Sphaerisporangium rufum NBRC 109079.</title>
        <authorList>
            <person name="Komaki H."/>
            <person name="Tamura T."/>
        </authorList>
    </citation>
    <scope>NUCLEOTIDE SEQUENCE</scope>
    <source>
        <strain evidence="9">NBRC 109079</strain>
    </source>
</reference>
<dbReference type="InterPro" id="IPR036890">
    <property type="entry name" value="HATPase_C_sf"/>
</dbReference>
<feature type="compositionally biased region" description="Basic and acidic residues" evidence="6">
    <location>
        <begin position="895"/>
        <end position="904"/>
    </location>
</feature>
<comment type="caution">
    <text evidence="9">The sequence shown here is derived from an EMBL/GenBank/DDBJ whole genome shotgun (WGS) entry which is preliminary data.</text>
</comment>
<evidence type="ECO:0000313" key="10">
    <source>
        <dbReference type="Proteomes" id="UP000655287"/>
    </source>
</evidence>
<dbReference type="InterPro" id="IPR010910">
    <property type="entry name" value="Nitrate/nitrite_sensing_bac"/>
</dbReference>
<dbReference type="Pfam" id="PF08376">
    <property type="entry name" value="NIT"/>
    <property type="match status" value="1"/>
</dbReference>
<dbReference type="SMART" id="SM00387">
    <property type="entry name" value="HATPase_c"/>
    <property type="match status" value="1"/>
</dbReference>
<evidence type="ECO:0000313" key="9">
    <source>
        <dbReference type="EMBL" id="GII80643.1"/>
    </source>
</evidence>
<keyword evidence="4" id="KW-0808">Transferase</keyword>
<dbReference type="EC" id="2.7.13.3" evidence="2"/>
<dbReference type="AlphaFoldDB" id="A0A919R7F3"/>
<feature type="region of interest" description="Disordered" evidence="6">
    <location>
        <begin position="632"/>
        <end position="917"/>
    </location>
</feature>
<dbReference type="Gene3D" id="3.30.565.10">
    <property type="entry name" value="Histidine kinase-like ATPase, C-terminal domain"/>
    <property type="match status" value="1"/>
</dbReference>
<dbReference type="GO" id="GO:0004673">
    <property type="term" value="F:protein histidine kinase activity"/>
    <property type="evidence" value="ECO:0007669"/>
    <property type="project" value="UniProtKB-EC"/>
</dbReference>
<feature type="compositionally biased region" description="Pro residues" evidence="6">
    <location>
        <begin position="689"/>
        <end position="698"/>
    </location>
</feature>
<feature type="domain" description="NIT" evidence="8">
    <location>
        <begin position="53"/>
        <end position="303"/>
    </location>
</feature>
<keyword evidence="7" id="KW-0812">Transmembrane</keyword>
<dbReference type="GO" id="GO:0005886">
    <property type="term" value="C:plasma membrane"/>
    <property type="evidence" value="ECO:0007669"/>
    <property type="project" value="TreeGrafter"/>
</dbReference>
<evidence type="ECO:0000256" key="2">
    <source>
        <dbReference type="ARBA" id="ARBA00012438"/>
    </source>
</evidence>
<dbReference type="InterPro" id="IPR050428">
    <property type="entry name" value="TCS_sensor_his_kinase"/>
</dbReference>
<dbReference type="PANTHER" id="PTHR45436">
    <property type="entry name" value="SENSOR HISTIDINE KINASE YKOH"/>
    <property type="match status" value="1"/>
</dbReference>
<gene>
    <name evidence="9" type="ORF">Sru01_56250</name>
</gene>
<evidence type="ECO:0000256" key="5">
    <source>
        <dbReference type="ARBA" id="ARBA00022777"/>
    </source>
</evidence>
<proteinExistence type="predicted"/>
<dbReference type="EMBL" id="BOOU01000077">
    <property type="protein sequence ID" value="GII80643.1"/>
    <property type="molecule type" value="Genomic_DNA"/>
</dbReference>
<dbReference type="Pfam" id="PF02518">
    <property type="entry name" value="HATPase_c"/>
    <property type="match status" value="1"/>
</dbReference>
<sequence>MSSGKRSIRFKVFSLLMLPLLSLSALWGFVLNLTIGDGLALMRANTIYRGIGVTSTELGLQMQAERAMSATVLSNLGSDRTRLADQRRATDRSLAGFRAAAEAEDTQDAISDATRVSLTSLINDLEQLPGIRANVDSRSDDRLETTQAYNRLMDALFRVYDRMVSVPDLAIFEQAQALQAMGNAREVIARENALVGAAVASGGLSDAEYGAFADWAATRRFLHAKGRAALDFDLRRPYDEVFAGTAFKRFTGIEQDLVDRSRSSGPLPASAAGWQATTDDVTASLDEVGAKTSAVLAERAADVATGIMIRIILAGGLGLVAVVASIIISVRFGRRLARELADLRDSARELAEVRLPRVVERLRAGEDVDVDTDAPPLTDAGGSLEVGDVARAFGSVQRTAVRAAVGQAELRRGVNKVFLNLSRRKQRLLHRQLSLLDAMQRQADDPEALEGLFQLDHLTTRMRRLAESLIILSGAEPGRAWRKPIPVVDVVRAAIAEVEDYTRVTVQPMPDTHLDGTVAADLIHLVAELVENAAVFSPPQTKVLVRGDLVANGFAIEIEDRGLGLAPEEYELINARLARPPEFDLADSERLGLFVVGRLAARNGVGVILRGSPYGGTTAIVLIPKELVAAAAPPAEAPPRHAREEDATALSRRIRGARGAVPARAGGRGRDAVPPLSVVPDRADTGPFPAIPAGPAAPVPGETEAGPATGEAAGSPPAAPPAADSPIADSPAAAPPMAGGRTEEEPHPGSVCPAGHPSRASMVGGTHRGLPRRVRQANLAPQLREGTGPYAAPTPPAPATATPAAPASAAPAPADGPPGPVAERTPDETRAMLSAFQRGARRGRLEAERSRREDSSNAPVRPDPALSSDDADLPPHPDPGTGNERSGRSSSLVTKPRELRDHSHGSVHQTTGEKGDE</sequence>
<feature type="compositionally biased region" description="Low complexity" evidence="6">
    <location>
        <begin position="799"/>
        <end position="813"/>
    </location>
</feature>
<dbReference type="Proteomes" id="UP000655287">
    <property type="component" value="Unassembled WGS sequence"/>
</dbReference>
<name>A0A919R7F3_9ACTN</name>
<comment type="catalytic activity">
    <reaction evidence="1">
        <text>ATP + protein L-histidine = ADP + protein N-phospho-L-histidine.</text>
        <dbReference type="EC" id="2.7.13.3"/>
    </reaction>
</comment>
<dbReference type="InterPro" id="IPR003594">
    <property type="entry name" value="HATPase_dom"/>
</dbReference>
<dbReference type="Gene3D" id="6.10.340.10">
    <property type="match status" value="1"/>
</dbReference>
<keyword evidence="5" id="KW-0418">Kinase</keyword>
<evidence type="ECO:0000256" key="6">
    <source>
        <dbReference type="SAM" id="MobiDB-lite"/>
    </source>
</evidence>
<evidence type="ECO:0000256" key="4">
    <source>
        <dbReference type="ARBA" id="ARBA00022679"/>
    </source>
</evidence>
<feature type="compositionally biased region" description="Low complexity" evidence="6">
    <location>
        <begin position="699"/>
        <end position="740"/>
    </location>
</feature>
<dbReference type="InterPro" id="IPR013587">
    <property type="entry name" value="Nitrate/nitrite_sensing"/>
</dbReference>
<evidence type="ECO:0000256" key="7">
    <source>
        <dbReference type="SAM" id="Phobius"/>
    </source>
</evidence>
<dbReference type="GO" id="GO:0000160">
    <property type="term" value="P:phosphorelay signal transduction system"/>
    <property type="evidence" value="ECO:0007669"/>
    <property type="project" value="TreeGrafter"/>
</dbReference>
<evidence type="ECO:0000259" key="8">
    <source>
        <dbReference type="PROSITE" id="PS50906"/>
    </source>
</evidence>
<keyword evidence="7" id="KW-1133">Transmembrane helix</keyword>
<accession>A0A919R7F3</accession>
<dbReference type="SUPFAM" id="SSF55874">
    <property type="entry name" value="ATPase domain of HSP90 chaperone/DNA topoisomerase II/histidine kinase"/>
    <property type="match status" value="1"/>
</dbReference>
<keyword evidence="3" id="KW-0597">Phosphoprotein</keyword>
<feature type="compositionally biased region" description="Basic and acidic residues" evidence="6">
    <location>
        <begin position="843"/>
        <end position="855"/>
    </location>
</feature>
<organism evidence="9 10">
    <name type="scientific">Sphaerisporangium rufum</name>
    <dbReference type="NCBI Taxonomy" id="1381558"/>
    <lineage>
        <taxon>Bacteria</taxon>
        <taxon>Bacillati</taxon>
        <taxon>Actinomycetota</taxon>
        <taxon>Actinomycetes</taxon>
        <taxon>Streptosporangiales</taxon>
        <taxon>Streptosporangiaceae</taxon>
        <taxon>Sphaerisporangium</taxon>
    </lineage>
</organism>
<evidence type="ECO:0000256" key="3">
    <source>
        <dbReference type="ARBA" id="ARBA00022553"/>
    </source>
</evidence>
<feature type="transmembrane region" description="Helical" evidence="7">
    <location>
        <begin position="307"/>
        <end position="330"/>
    </location>
</feature>
<dbReference type="PANTHER" id="PTHR45436:SF5">
    <property type="entry name" value="SENSOR HISTIDINE KINASE TRCS"/>
    <property type="match status" value="1"/>
</dbReference>
<protein>
    <recommendedName>
        <fullName evidence="2">histidine kinase</fullName>
        <ecNumber evidence="2">2.7.13.3</ecNumber>
    </recommendedName>
</protein>
<dbReference type="PROSITE" id="PS50906">
    <property type="entry name" value="NIT"/>
    <property type="match status" value="1"/>
</dbReference>
<dbReference type="RefSeq" id="WP_203991693.1">
    <property type="nucleotide sequence ID" value="NZ_BOOU01000077.1"/>
</dbReference>
<keyword evidence="7" id="KW-0472">Membrane</keyword>
<keyword evidence="10" id="KW-1185">Reference proteome</keyword>
<evidence type="ECO:0000256" key="1">
    <source>
        <dbReference type="ARBA" id="ARBA00000085"/>
    </source>
</evidence>